<feature type="domain" description="GGDEF" evidence="6">
    <location>
        <begin position="248"/>
        <end position="380"/>
    </location>
</feature>
<dbReference type="InterPro" id="IPR050469">
    <property type="entry name" value="Diguanylate_Cyclase"/>
</dbReference>
<dbReference type="EC" id="2.7.7.65" evidence="2"/>
<evidence type="ECO:0000313" key="7">
    <source>
        <dbReference type="EMBL" id="TLF52045.1"/>
    </source>
</evidence>
<feature type="signal peptide" evidence="5">
    <location>
        <begin position="1"/>
        <end position="26"/>
    </location>
</feature>
<keyword evidence="4" id="KW-0812">Transmembrane</keyword>
<feature type="transmembrane region" description="Helical" evidence="4">
    <location>
        <begin position="181"/>
        <end position="205"/>
    </location>
</feature>
<feature type="chain" id="PRO_5024452074" description="diguanylate cyclase" evidence="5">
    <location>
        <begin position="27"/>
        <end position="412"/>
    </location>
</feature>
<evidence type="ECO:0000259" key="6">
    <source>
        <dbReference type="PROSITE" id="PS50887"/>
    </source>
</evidence>
<comment type="catalytic activity">
    <reaction evidence="3">
        <text>2 GTP = 3',3'-c-di-GMP + 2 diphosphate</text>
        <dbReference type="Rhea" id="RHEA:24898"/>
        <dbReference type="ChEBI" id="CHEBI:33019"/>
        <dbReference type="ChEBI" id="CHEBI:37565"/>
        <dbReference type="ChEBI" id="CHEBI:58805"/>
        <dbReference type="EC" id="2.7.7.65"/>
    </reaction>
</comment>
<dbReference type="OrthoDB" id="9812260at2"/>
<dbReference type="Proteomes" id="UP000306973">
    <property type="component" value="Unassembled WGS sequence"/>
</dbReference>
<accession>A0A5R8MJ74</accession>
<sequence length="412" mass="45958">MTTAPVRALRHRLLLAFGLIATVCAAAISYYAAQAHQHVGADYTAMVADVVRSQADPKELLTALMRLDGAHPDHQAHQEELGELLLRIPRRIENIRLQVLRSDLPRQDYAPLIDELTLVQERIATLQTRFDQAQRDGLDGQEIDALRALGREIEAGLAWSYSELSLLVQNASADQRQLMEWLTVAVVGLLMMVVAAVGAVMLMMLRLQHQRDIMRFQSQTDELTGLYNRRRLQEVAEQEFARRQRHASPLSLMLLDLDHFKLINDAYGHPVGDAVLSAFADTLQHQVRRLDTVARMGGEEFAVLLPNTDGEAARQLAERILAATRAMPMPEAAGEHRFTVSIGVTEARQGDGFEHLYTRTDRRLYAAKQAGRDRVVSSDVLAEVPNRGASLAQANMQGDMHPDVWASGRKDS</sequence>
<comment type="caution">
    <text evidence="7">The sequence shown here is derived from an EMBL/GenBank/DDBJ whole genome shotgun (WGS) entry which is preliminary data.</text>
</comment>
<comment type="cofactor">
    <cofactor evidence="1">
        <name>Mg(2+)</name>
        <dbReference type="ChEBI" id="CHEBI:18420"/>
    </cofactor>
</comment>
<evidence type="ECO:0000256" key="3">
    <source>
        <dbReference type="ARBA" id="ARBA00034247"/>
    </source>
</evidence>
<name>A0A5R8MJ74_9GAMM</name>
<keyword evidence="5" id="KW-0732">Signal</keyword>
<dbReference type="GO" id="GO:0052621">
    <property type="term" value="F:diguanylate cyclase activity"/>
    <property type="evidence" value="ECO:0007669"/>
    <property type="project" value="UniProtKB-EC"/>
</dbReference>
<evidence type="ECO:0000256" key="2">
    <source>
        <dbReference type="ARBA" id="ARBA00012528"/>
    </source>
</evidence>
<protein>
    <recommendedName>
        <fullName evidence="2">diguanylate cyclase</fullName>
        <ecNumber evidence="2">2.7.7.65</ecNumber>
    </recommendedName>
</protein>
<dbReference type="CDD" id="cd01949">
    <property type="entry name" value="GGDEF"/>
    <property type="match status" value="1"/>
</dbReference>
<keyword evidence="4" id="KW-1133">Transmembrane helix</keyword>
<dbReference type="PANTHER" id="PTHR45138:SF9">
    <property type="entry name" value="DIGUANYLATE CYCLASE DGCM-RELATED"/>
    <property type="match status" value="1"/>
</dbReference>
<dbReference type="PANTHER" id="PTHR45138">
    <property type="entry name" value="REGULATORY COMPONENTS OF SENSORY TRANSDUCTION SYSTEM"/>
    <property type="match status" value="1"/>
</dbReference>
<dbReference type="Pfam" id="PF00990">
    <property type="entry name" value="GGDEF"/>
    <property type="match status" value="1"/>
</dbReference>
<dbReference type="SUPFAM" id="SSF55073">
    <property type="entry name" value="Nucleotide cyclase"/>
    <property type="match status" value="1"/>
</dbReference>
<reference evidence="7 8" key="1">
    <citation type="journal article" date="2007" name="Int. J. Syst. Evol. Microbiol.">
        <title>Halomonas saccharevitans sp. nov., Halomonas arcis sp. nov. and Halomonas subterranea sp. nov., halophilic bacteria isolated from hypersaline environments of China.</title>
        <authorList>
            <person name="Xu X.W."/>
            <person name="Wu Y.H."/>
            <person name="Zhou Z."/>
            <person name="Wang C.S."/>
            <person name="Zhou Y.G."/>
            <person name="Zhang H.B."/>
            <person name="Wang Y."/>
            <person name="Wu M."/>
        </authorList>
    </citation>
    <scope>NUCLEOTIDE SEQUENCE [LARGE SCALE GENOMIC DNA]</scope>
    <source>
        <strain evidence="7 8">TBZ3</strain>
    </source>
</reference>
<dbReference type="FunFam" id="3.30.70.270:FF:000001">
    <property type="entry name" value="Diguanylate cyclase domain protein"/>
    <property type="match status" value="1"/>
</dbReference>
<dbReference type="Gene3D" id="3.30.70.270">
    <property type="match status" value="1"/>
</dbReference>
<dbReference type="NCBIfam" id="TIGR00254">
    <property type="entry name" value="GGDEF"/>
    <property type="match status" value="1"/>
</dbReference>
<evidence type="ECO:0000256" key="5">
    <source>
        <dbReference type="SAM" id="SignalP"/>
    </source>
</evidence>
<organism evidence="7 8">
    <name type="scientific">Halomonas urmiana</name>
    <dbReference type="NCBI Taxonomy" id="490901"/>
    <lineage>
        <taxon>Bacteria</taxon>
        <taxon>Pseudomonadati</taxon>
        <taxon>Pseudomonadota</taxon>
        <taxon>Gammaproteobacteria</taxon>
        <taxon>Oceanospirillales</taxon>
        <taxon>Halomonadaceae</taxon>
        <taxon>Halomonas</taxon>
    </lineage>
</organism>
<dbReference type="AlphaFoldDB" id="A0A5R8MJ74"/>
<evidence type="ECO:0000256" key="4">
    <source>
        <dbReference type="SAM" id="Phobius"/>
    </source>
</evidence>
<keyword evidence="8" id="KW-1185">Reference proteome</keyword>
<dbReference type="RefSeq" id="WP_138180309.1">
    <property type="nucleotide sequence ID" value="NZ_VBUI01000007.1"/>
</dbReference>
<proteinExistence type="predicted"/>
<evidence type="ECO:0000256" key="1">
    <source>
        <dbReference type="ARBA" id="ARBA00001946"/>
    </source>
</evidence>
<dbReference type="SMART" id="SM00267">
    <property type="entry name" value="GGDEF"/>
    <property type="match status" value="1"/>
</dbReference>
<dbReference type="InterPro" id="IPR029787">
    <property type="entry name" value="Nucleotide_cyclase"/>
</dbReference>
<dbReference type="InterPro" id="IPR043128">
    <property type="entry name" value="Rev_trsase/Diguanyl_cyclase"/>
</dbReference>
<keyword evidence="4" id="KW-0472">Membrane</keyword>
<gene>
    <name evidence="7" type="ORF">FEI13_05805</name>
</gene>
<dbReference type="InterPro" id="IPR000160">
    <property type="entry name" value="GGDEF_dom"/>
</dbReference>
<dbReference type="EMBL" id="VBUI01000007">
    <property type="protein sequence ID" value="TLF52045.1"/>
    <property type="molecule type" value="Genomic_DNA"/>
</dbReference>
<dbReference type="PROSITE" id="PS50887">
    <property type="entry name" value="GGDEF"/>
    <property type="match status" value="1"/>
</dbReference>
<evidence type="ECO:0000313" key="8">
    <source>
        <dbReference type="Proteomes" id="UP000306973"/>
    </source>
</evidence>